<name>A0A258D7F5_CAUVI</name>
<dbReference type="EMBL" id="NCDQ01000130">
    <property type="protein sequence ID" value="OYX03659.1"/>
    <property type="molecule type" value="Genomic_DNA"/>
</dbReference>
<evidence type="ECO:0000256" key="1">
    <source>
        <dbReference type="SAM" id="MobiDB-lite"/>
    </source>
</evidence>
<feature type="compositionally biased region" description="Basic and acidic residues" evidence="1">
    <location>
        <begin position="52"/>
        <end position="61"/>
    </location>
</feature>
<sequence>MTQSVLIHGQAKATVMNGALGLPGSPFPNVNTSALPQKKSVIARGGSGSRAADNKKSGSIS</sequence>
<reference evidence="2 3" key="1">
    <citation type="submission" date="2017-03" db="EMBL/GenBank/DDBJ databases">
        <title>Lifting the veil on microbial sulfur biogeochemistry in mining wastewaters.</title>
        <authorList>
            <person name="Kantor R.S."/>
            <person name="Colenbrander Nelson T."/>
            <person name="Marshall S."/>
            <person name="Bennett D."/>
            <person name="Apte S."/>
            <person name="Camacho D."/>
            <person name="Thomas B.C."/>
            <person name="Warren L.A."/>
            <person name="Banfield J.F."/>
        </authorList>
    </citation>
    <scope>NUCLEOTIDE SEQUENCE [LARGE SCALE GENOMIC DNA]</scope>
    <source>
        <strain evidence="2">32-67-7</strain>
    </source>
</reference>
<comment type="caution">
    <text evidence="2">The sequence shown here is derived from an EMBL/GenBank/DDBJ whole genome shotgun (WGS) entry which is preliminary data.</text>
</comment>
<accession>A0A258D7F5</accession>
<evidence type="ECO:0000313" key="3">
    <source>
        <dbReference type="Proteomes" id="UP000215616"/>
    </source>
</evidence>
<evidence type="ECO:0000313" key="2">
    <source>
        <dbReference type="EMBL" id="OYX03659.1"/>
    </source>
</evidence>
<gene>
    <name evidence="2" type="ORF">B7Z12_09550</name>
</gene>
<organism evidence="2 3">
    <name type="scientific">Caulobacter vibrioides</name>
    <name type="common">Caulobacter crescentus</name>
    <dbReference type="NCBI Taxonomy" id="155892"/>
    <lineage>
        <taxon>Bacteria</taxon>
        <taxon>Pseudomonadati</taxon>
        <taxon>Pseudomonadota</taxon>
        <taxon>Alphaproteobacteria</taxon>
        <taxon>Caulobacterales</taxon>
        <taxon>Caulobacteraceae</taxon>
        <taxon>Caulobacter</taxon>
    </lineage>
</organism>
<proteinExistence type="predicted"/>
<dbReference type="AlphaFoldDB" id="A0A258D7F5"/>
<dbReference type="Proteomes" id="UP000215616">
    <property type="component" value="Unassembled WGS sequence"/>
</dbReference>
<protein>
    <submittedName>
        <fullName evidence="2">Uncharacterized protein</fullName>
    </submittedName>
</protein>
<feature type="region of interest" description="Disordered" evidence="1">
    <location>
        <begin position="40"/>
        <end position="61"/>
    </location>
</feature>